<reference evidence="3 4" key="1">
    <citation type="submission" date="2016-09" db="EMBL/GenBank/DDBJ databases">
        <title>Rhizobium oryziradicis sp. nov., isolated from the root of rice.</title>
        <authorList>
            <person name="Zhao J."/>
            <person name="Zhang X."/>
        </authorList>
    </citation>
    <scope>NUCLEOTIDE SEQUENCE [LARGE SCALE GENOMIC DNA]</scope>
    <source>
        <strain evidence="3 4">14971</strain>
    </source>
</reference>
<proteinExistence type="predicted"/>
<organism evidence="3 4">
    <name type="scientific">Allorhizobium taibaishanense</name>
    <dbReference type="NCBI Taxonomy" id="887144"/>
    <lineage>
        <taxon>Bacteria</taxon>
        <taxon>Pseudomonadati</taxon>
        <taxon>Pseudomonadota</taxon>
        <taxon>Alphaproteobacteria</taxon>
        <taxon>Hyphomicrobiales</taxon>
        <taxon>Rhizobiaceae</taxon>
        <taxon>Rhizobium/Agrobacterium group</taxon>
        <taxon>Allorhizobium</taxon>
    </lineage>
</organism>
<keyword evidence="4" id="KW-1185">Reference proteome</keyword>
<dbReference type="RefSeq" id="WP_075614647.1">
    <property type="nucleotide sequence ID" value="NZ_JACIED010000001.1"/>
</dbReference>
<feature type="compositionally biased region" description="Low complexity" evidence="1">
    <location>
        <begin position="138"/>
        <end position="147"/>
    </location>
</feature>
<dbReference type="Proteomes" id="UP000544107">
    <property type="component" value="Unassembled WGS sequence"/>
</dbReference>
<name>A0A1Q9A344_9HYPH</name>
<keyword evidence="2" id="KW-0282">Flagellum</keyword>
<feature type="compositionally biased region" description="Basic and acidic residues" evidence="1">
    <location>
        <begin position="112"/>
        <end position="135"/>
    </location>
</feature>
<keyword evidence="2" id="KW-0969">Cilium</keyword>
<dbReference type="EMBL" id="JACIED010000001">
    <property type="protein sequence ID" value="MBB4005808.1"/>
    <property type="molecule type" value="Genomic_DNA"/>
</dbReference>
<dbReference type="EMBL" id="MKIN01000022">
    <property type="protein sequence ID" value="OLP48857.1"/>
    <property type="molecule type" value="Genomic_DNA"/>
</dbReference>
<protein>
    <submittedName>
        <fullName evidence="2">Flagellar biosynthesis GTPase FlhF</fullName>
    </submittedName>
</protein>
<dbReference type="STRING" id="887144.BJF91_17125"/>
<evidence type="ECO:0000313" key="5">
    <source>
        <dbReference type="Proteomes" id="UP000544107"/>
    </source>
</evidence>
<evidence type="ECO:0000313" key="2">
    <source>
        <dbReference type="EMBL" id="MBB4005808.1"/>
    </source>
</evidence>
<accession>A0A1Q9A344</accession>
<evidence type="ECO:0000313" key="4">
    <source>
        <dbReference type="Proteomes" id="UP000185598"/>
    </source>
</evidence>
<keyword evidence="2" id="KW-0966">Cell projection</keyword>
<comment type="caution">
    <text evidence="3">The sequence shown here is derived from an EMBL/GenBank/DDBJ whole genome shotgun (WGS) entry which is preliminary data.</text>
</comment>
<feature type="region of interest" description="Disordered" evidence="1">
    <location>
        <begin position="64"/>
        <end position="153"/>
    </location>
</feature>
<dbReference type="OrthoDB" id="9984233at2"/>
<feature type="compositionally biased region" description="Basic and acidic residues" evidence="1">
    <location>
        <begin position="74"/>
        <end position="105"/>
    </location>
</feature>
<evidence type="ECO:0000256" key="1">
    <source>
        <dbReference type="SAM" id="MobiDB-lite"/>
    </source>
</evidence>
<evidence type="ECO:0000313" key="3">
    <source>
        <dbReference type="EMBL" id="OLP48857.1"/>
    </source>
</evidence>
<reference evidence="2 5" key="2">
    <citation type="submission" date="2020-08" db="EMBL/GenBank/DDBJ databases">
        <title>Genomic Encyclopedia of Type Strains, Phase IV (KMG-IV): sequencing the most valuable type-strain genomes for metagenomic binning, comparative biology and taxonomic classification.</title>
        <authorList>
            <person name="Goeker M."/>
        </authorList>
    </citation>
    <scope>NUCLEOTIDE SEQUENCE [LARGE SCALE GENOMIC DNA]</scope>
    <source>
        <strain evidence="2 5">DSM 100021</strain>
    </source>
</reference>
<dbReference type="AlphaFoldDB" id="A0A1Q9A344"/>
<sequence length="153" mass="15891">MASYDVTNNGFRAQAIRVRGGHCTIRPNRTETLTPDPALDDEDLERLTALDLVFERVLSAEEKAAQADAAAKAQAEKEATEKRAAEEAAAKAQAEKDAVDKKAAEDAAAAKAKADQDAADKEAAEEAAAKAKVDEEAAAAAKAAADANGLNKA</sequence>
<gene>
    <name evidence="3" type="ORF">BJF91_17125</name>
    <name evidence="2" type="ORF">GGQ71_000044</name>
</gene>
<dbReference type="Proteomes" id="UP000185598">
    <property type="component" value="Unassembled WGS sequence"/>
</dbReference>